<reference evidence="1 2" key="1">
    <citation type="submission" date="2019-05" db="EMBL/GenBank/DDBJ databases">
        <title>Another draft genome of Portunus trituberculatus and its Hox gene families provides insights of decapod evolution.</title>
        <authorList>
            <person name="Jeong J.-H."/>
            <person name="Song I."/>
            <person name="Kim S."/>
            <person name="Choi T."/>
            <person name="Kim D."/>
            <person name="Ryu S."/>
            <person name="Kim W."/>
        </authorList>
    </citation>
    <scope>NUCLEOTIDE SEQUENCE [LARGE SCALE GENOMIC DNA]</scope>
    <source>
        <tissue evidence="1">Muscle</tissue>
    </source>
</reference>
<gene>
    <name evidence="1" type="ORF">E2C01_075247</name>
</gene>
<organism evidence="1 2">
    <name type="scientific">Portunus trituberculatus</name>
    <name type="common">Swimming crab</name>
    <name type="synonym">Neptunus trituberculatus</name>
    <dbReference type="NCBI Taxonomy" id="210409"/>
    <lineage>
        <taxon>Eukaryota</taxon>
        <taxon>Metazoa</taxon>
        <taxon>Ecdysozoa</taxon>
        <taxon>Arthropoda</taxon>
        <taxon>Crustacea</taxon>
        <taxon>Multicrustacea</taxon>
        <taxon>Malacostraca</taxon>
        <taxon>Eumalacostraca</taxon>
        <taxon>Eucarida</taxon>
        <taxon>Decapoda</taxon>
        <taxon>Pleocyemata</taxon>
        <taxon>Brachyura</taxon>
        <taxon>Eubrachyura</taxon>
        <taxon>Portunoidea</taxon>
        <taxon>Portunidae</taxon>
        <taxon>Portuninae</taxon>
        <taxon>Portunus</taxon>
    </lineage>
</organism>
<keyword evidence="2" id="KW-1185">Reference proteome</keyword>
<evidence type="ECO:0000313" key="1">
    <source>
        <dbReference type="EMBL" id="MPC80661.1"/>
    </source>
</evidence>
<dbReference type="AlphaFoldDB" id="A0A5B7I5N2"/>
<comment type="caution">
    <text evidence="1">The sequence shown here is derived from an EMBL/GenBank/DDBJ whole genome shotgun (WGS) entry which is preliminary data.</text>
</comment>
<proteinExistence type="predicted"/>
<evidence type="ECO:0000313" key="2">
    <source>
        <dbReference type="Proteomes" id="UP000324222"/>
    </source>
</evidence>
<accession>A0A5B7I5N2</accession>
<dbReference type="Proteomes" id="UP000324222">
    <property type="component" value="Unassembled WGS sequence"/>
</dbReference>
<dbReference type="EMBL" id="VSRR010054651">
    <property type="protein sequence ID" value="MPC80661.1"/>
    <property type="molecule type" value="Genomic_DNA"/>
</dbReference>
<name>A0A5B7I5N2_PORTR</name>
<sequence length="66" mass="7788">MTSFATTYYLSFWIDQERSERNQQTWNQNPYTPRSLKILGRDQKASLAQPPSTMDCRVVFTFTCCK</sequence>
<protein>
    <submittedName>
        <fullName evidence="1">Uncharacterized protein</fullName>
    </submittedName>
</protein>